<dbReference type="InterPro" id="IPR045851">
    <property type="entry name" value="AMP-bd_C_sf"/>
</dbReference>
<dbReference type="AlphaFoldDB" id="A0A4Y7QL71"/>
<feature type="domain" description="AMP-binding enzyme C-terminal" evidence="7">
    <location>
        <begin position="497"/>
        <end position="579"/>
    </location>
</feature>
<dbReference type="EMBL" id="ML170157">
    <property type="protein sequence ID" value="TDL28404.1"/>
    <property type="molecule type" value="Genomic_DNA"/>
</dbReference>
<dbReference type="InterPro" id="IPR000873">
    <property type="entry name" value="AMP-dep_synth/lig_dom"/>
</dbReference>
<dbReference type="Proteomes" id="UP000294933">
    <property type="component" value="Unassembled WGS sequence"/>
</dbReference>
<dbReference type="Pfam" id="PF13193">
    <property type="entry name" value="AMP-binding_C"/>
    <property type="match status" value="1"/>
</dbReference>
<proteinExistence type="inferred from homology"/>
<keyword evidence="5" id="KW-0812">Transmembrane</keyword>
<keyword evidence="4" id="KW-0443">Lipid metabolism</keyword>
<dbReference type="InterPro" id="IPR042099">
    <property type="entry name" value="ANL_N_sf"/>
</dbReference>
<dbReference type="Pfam" id="PF00501">
    <property type="entry name" value="AMP-binding"/>
    <property type="match status" value="2"/>
</dbReference>
<evidence type="ECO:0000313" key="9">
    <source>
        <dbReference type="Proteomes" id="UP000294933"/>
    </source>
</evidence>
<dbReference type="Gene3D" id="3.30.300.30">
    <property type="match status" value="1"/>
</dbReference>
<dbReference type="PANTHER" id="PTHR43859">
    <property type="entry name" value="ACYL-ACTIVATING ENZYME"/>
    <property type="match status" value="1"/>
</dbReference>
<evidence type="ECO:0000256" key="2">
    <source>
        <dbReference type="ARBA" id="ARBA00022598"/>
    </source>
</evidence>
<keyword evidence="2" id="KW-0436">Ligase</keyword>
<accession>A0A4Y7QL71</accession>
<dbReference type="Gene3D" id="3.40.50.12780">
    <property type="entry name" value="N-terminal domain of ligase-like"/>
    <property type="match status" value="1"/>
</dbReference>
<keyword evidence="5" id="KW-0472">Membrane</keyword>
<evidence type="ECO:0000256" key="4">
    <source>
        <dbReference type="ARBA" id="ARBA00023098"/>
    </source>
</evidence>
<reference evidence="8 9" key="1">
    <citation type="submission" date="2018-06" db="EMBL/GenBank/DDBJ databases">
        <title>A transcriptomic atlas of mushroom development highlights an independent origin of complex multicellularity.</title>
        <authorList>
            <consortium name="DOE Joint Genome Institute"/>
            <person name="Krizsan K."/>
            <person name="Almasi E."/>
            <person name="Merenyi Z."/>
            <person name="Sahu N."/>
            <person name="Viragh M."/>
            <person name="Koszo T."/>
            <person name="Mondo S."/>
            <person name="Kiss B."/>
            <person name="Balint B."/>
            <person name="Kues U."/>
            <person name="Barry K."/>
            <person name="Hegedus J.C."/>
            <person name="Henrissat B."/>
            <person name="Johnson J."/>
            <person name="Lipzen A."/>
            <person name="Ohm R."/>
            <person name="Nagy I."/>
            <person name="Pangilinan J."/>
            <person name="Yan J."/>
            <person name="Xiong Y."/>
            <person name="Grigoriev I.V."/>
            <person name="Hibbett D.S."/>
            <person name="Nagy L.G."/>
        </authorList>
    </citation>
    <scope>NUCLEOTIDE SEQUENCE [LARGE SCALE GENOMIC DNA]</scope>
    <source>
        <strain evidence="8 9">SZMC22713</strain>
    </source>
</reference>
<gene>
    <name evidence="8" type="ORF">BD410DRAFT_737680</name>
</gene>
<dbReference type="InterPro" id="IPR025110">
    <property type="entry name" value="AMP-bd_C"/>
</dbReference>
<organism evidence="8 9">
    <name type="scientific">Rickenella mellea</name>
    <dbReference type="NCBI Taxonomy" id="50990"/>
    <lineage>
        <taxon>Eukaryota</taxon>
        <taxon>Fungi</taxon>
        <taxon>Dikarya</taxon>
        <taxon>Basidiomycota</taxon>
        <taxon>Agaricomycotina</taxon>
        <taxon>Agaricomycetes</taxon>
        <taxon>Hymenochaetales</taxon>
        <taxon>Rickenellaceae</taxon>
        <taxon>Rickenella</taxon>
    </lineage>
</organism>
<dbReference type="PANTHER" id="PTHR43859:SF4">
    <property type="entry name" value="BUTANOATE--COA LIGASE AAE1-RELATED"/>
    <property type="match status" value="1"/>
</dbReference>
<evidence type="ECO:0000313" key="8">
    <source>
        <dbReference type="EMBL" id="TDL28404.1"/>
    </source>
</evidence>
<feature type="domain" description="AMP-dependent synthetase/ligase" evidence="6">
    <location>
        <begin position="61"/>
        <end position="221"/>
    </location>
</feature>
<dbReference type="OrthoDB" id="10253115at2759"/>
<sequence>MMSKFTETRFGFAAESFEPTPASIPPVKQIFRLRTPPGLPVNLHPLNPLLFLLRCAQICPQKLALAHPDVEYPVFYSYAVWAQRIQNLAYALIMSGIQPGDRVAVIAPNSPLIADAHHGVLAARGVLTPINTRLTKHEVSYILQHSGAKIILVDHEYVHLVSDANARCIVSMDTGRVSDPYEDFLNEGRTFSAEKGWSGLDMELNEDSAATLCYTSGTTGRVNVLTVTIYPSDEDYWQPKGVLSTLRGSYLASIGNAFEARLDRNAVYLWILPMFHAAGWTFPWAITFAFASQITMRTVSNSLIWSHFKNFGVSHYCAAPTVQIGIINDPDAVRLPSPIMAIIAGSAPTAHLIGELEKKNILAVHVYGLTFTYGPFTRAYAQPSWEMLSLEERAKLMARQGHSFATAQEVRVVSFGDNDELIDVPADGKTVGEIVTRGNIVMKEYFRDERATQKAFRGGYFGSGDLAVMYPDGAIAIQDRSKDIIISGGENASSLAIEQELSTHPDILEVAVVARPHPRWGERPMAFVVLRPEKVRQWNKADNDFSESLKVFSRGRLPGFACPEWVQVVDELPKTSTGKILKTTLRGIVAKL</sequence>
<dbReference type="SUPFAM" id="SSF56801">
    <property type="entry name" value="Acetyl-CoA synthetase-like"/>
    <property type="match status" value="1"/>
</dbReference>
<evidence type="ECO:0000259" key="7">
    <source>
        <dbReference type="Pfam" id="PF13193"/>
    </source>
</evidence>
<protein>
    <submittedName>
        <fullName evidence="8">Acetyl-CoA synthetase-like protein</fullName>
    </submittedName>
</protein>
<feature type="transmembrane region" description="Helical" evidence="5">
    <location>
        <begin position="267"/>
        <end position="291"/>
    </location>
</feature>
<keyword evidence="9" id="KW-1185">Reference proteome</keyword>
<dbReference type="GO" id="GO:0006631">
    <property type="term" value="P:fatty acid metabolic process"/>
    <property type="evidence" value="ECO:0007669"/>
    <property type="project" value="UniProtKB-KW"/>
</dbReference>
<keyword evidence="5" id="KW-1133">Transmembrane helix</keyword>
<keyword evidence="3" id="KW-0276">Fatty acid metabolism</keyword>
<evidence type="ECO:0000256" key="5">
    <source>
        <dbReference type="SAM" id="Phobius"/>
    </source>
</evidence>
<comment type="similarity">
    <text evidence="1">Belongs to the ATP-dependent AMP-binding enzyme family.</text>
</comment>
<dbReference type="GO" id="GO:0016874">
    <property type="term" value="F:ligase activity"/>
    <property type="evidence" value="ECO:0007669"/>
    <property type="project" value="UniProtKB-KW"/>
</dbReference>
<evidence type="ECO:0000259" key="6">
    <source>
        <dbReference type="Pfam" id="PF00501"/>
    </source>
</evidence>
<evidence type="ECO:0000256" key="3">
    <source>
        <dbReference type="ARBA" id="ARBA00022832"/>
    </source>
</evidence>
<dbReference type="STRING" id="50990.A0A4Y7QL71"/>
<name>A0A4Y7QL71_9AGAM</name>
<feature type="domain" description="AMP-dependent synthetase/ligase" evidence="6">
    <location>
        <begin position="238"/>
        <end position="446"/>
    </location>
</feature>
<dbReference type="VEuPathDB" id="FungiDB:BD410DRAFT_737680"/>
<evidence type="ECO:0000256" key="1">
    <source>
        <dbReference type="ARBA" id="ARBA00006432"/>
    </source>
</evidence>